<dbReference type="PANTHER" id="PTHR48078">
    <property type="entry name" value="THREONINE DEHYDRATASE, MITOCHONDRIAL-RELATED"/>
    <property type="match status" value="1"/>
</dbReference>
<evidence type="ECO:0000313" key="6">
    <source>
        <dbReference type="EMBL" id="GAA2120861.1"/>
    </source>
</evidence>
<comment type="similarity">
    <text evidence="4">Belongs to the serine/threonine dehydratase family. DsdA subfamily.</text>
</comment>
<comment type="catalytic activity">
    <reaction evidence="4">
        <text>D-serine = pyruvate + NH4(+)</text>
        <dbReference type="Rhea" id="RHEA:13977"/>
        <dbReference type="ChEBI" id="CHEBI:15361"/>
        <dbReference type="ChEBI" id="CHEBI:28938"/>
        <dbReference type="ChEBI" id="CHEBI:35247"/>
        <dbReference type="EC" id="4.3.1.18"/>
    </reaction>
</comment>
<comment type="cofactor">
    <cofactor evidence="1 4">
        <name>pyridoxal 5'-phosphate</name>
        <dbReference type="ChEBI" id="CHEBI:597326"/>
    </cofactor>
</comment>
<dbReference type="InterPro" id="IPR001926">
    <property type="entry name" value="TrpB-like_PALP"/>
</dbReference>
<dbReference type="HAMAP" id="MF_01030">
    <property type="entry name" value="D_Ser_dehydrat"/>
    <property type="match status" value="1"/>
</dbReference>
<dbReference type="InterPro" id="IPR000634">
    <property type="entry name" value="Ser/Thr_deHydtase_PyrdxlP-BS"/>
</dbReference>
<dbReference type="Pfam" id="PF00291">
    <property type="entry name" value="PALP"/>
    <property type="match status" value="1"/>
</dbReference>
<feature type="domain" description="Tryptophan synthase beta chain-like PALP" evidence="5">
    <location>
        <begin position="189"/>
        <end position="422"/>
    </location>
</feature>
<evidence type="ECO:0000256" key="3">
    <source>
        <dbReference type="ARBA" id="ARBA00023239"/>
    </source>
</evidence>
<sequence>MAVRGNFRDDPFLARLADQEPSAWFNPAVTTTAEGLVASGLSSAIVDDAAARLERFAPWIAQAFPETGDARGVIESPLHAAPDMQRELGLTAGRLLLKRDDVLPVSGSIKARGGVHEVLEYAESLVMEAGLLPSPAEVGESTNRAAENDTDTVQSLTSGLTVAGHEDEVAGIKDYRVFSSDPFRELMAEHRVVVGSTGNLGLSIGITAAALGLQANVHMSTHAQAWKKELLRSLGVEVVEHSTDYTAAVEAGRKAAQADPTTHFVDDEHSVSLFAGYAVAGRRVARQLAGQGIAVDEDHPLFVHLPCGIGGAPGGVAYGLKLEFGDAVHCVFAEPTAAPCMMLGVYTGLHDEISVVELGLDTHTVADGLAVGRPSGFVGRRMQGLIEGYYTVADQRMKDLVKALYATEGILAEPSAAAALDGPQWITTDADYRQRMNLTDQRLQNATHIAWLTGGGMVPEEIQRSYLA</sequence>
<dbReference type="NCBIfam" id="TIGR02035">
    <property type="entry name" value="D_Ser_am_lyase"/>
    <property type="match status" value="1"/>
</dbReference>
<dbReference type="EMBL" id="BAAAQA010000025">
    <property type="protein sequence ID" value="GAA2120861.1"/>
    <property type="molecule type" value="Genomic_DNA"/>
</dbReference>
<dbReference type="NCBIfam" id="NF002823">
    <property type="entry name" value="PRK02991.1"/>
    <property type="match status" value="1"/>
</dbReference>
<evidence type="ECO:0000256" key="2">
    <source>
        <dbReference type="ARBA" id="ARBA00022898"/>
    </source>
</evidence>
<dbReference type="InterPro" id="IPR011780">
    <property type="entry name" value="D_Ser_am_lyase"/>
</dbReference>
<proteinExistence type="inferred from homology"/>
<dbReference type="RefSeq" id="WP_344225161.1">
    <property type="nucleotide sequence ID" value="NZ_BAAAQA010000025.1"/>
</dbReference>
<gene>
    <name evidence="4" type="primary">dsdA</name>
    <name evidence="6" type="ORF">GCM10009824_22880</name>
</gene>
<comment type="caution">
    <text evidence="6">The sequence shown here is derived from an EMBL/GenBank/DDBJ whole genome shotgun (WGS) entry which is preliminary data.</text>
</comment>
<dbReference type="Gene3D" id="3.40.50.1100">
    <property type="match status" value="2"/>
</dbReference>
<protein>
    <recommendedName>
        <fullName evidence="4">Probable D-serine dehydratase</fullName>
        <ecNumber evidence="4">4.3.1.18</ecNumber>
    </recommendedName>
    <alternativeName>
        <fullName evidence="4">D-serine deaminase</fullName>
        <shortName evidence="4">DSD</shortName>
    </alternativeName>
</protein>
<reference evidence="7" key="1">
    <citation type="journal article" date="2019" name="Int. J. Syst. Evol. Microbiol.">
        <title>The Global Catalogue of Microorganisms (GCM) 10K type strain sequencing project: providing services to taxonomists for standard genome sequencing and annotation.</title>
        <authorList>
            <consortium name="The Broad Institute Genomics Platform"/>
            <consortium name="The Broad Institute Genome Sequencing Center for Infectious Disease"/>
            <person name="Wu L."/>
            <person name="Ma J."/>
        </authorList>
    </citation>
    <scope>NUCLEOTIDE SEQUENCE [LARGE SCALE GENOMIC DNA]</scope>
    <source>
        <strain evidence="7">JCM 15914</strain>
    </source>
</reference>
<organism evidence="6 7">
    <name type="scientific">Kocuria atrinae</name>
    <dbReference type="NCBI Taxonomy" id="592377"/>
    <lineage>
        <taxon>Bacteria</taxon>
        <taxon>Bacillati</taxon>
        <taxon>Actinomycetota</taxon>
        <taxon>Actinomycetes</taxon>
        <taxon>Micrococcales</taxon>
        <taxon>Micrococcaceae</taxon>
        <taxon>Kocuria</taxon>
    </lineage>
</organism>
<evidence type="ECO:0000256" key="4">
    <source>
        <dbReference type="HAMAP-Rule" id="MF_01030"/>
    </source>
</evidence>
<dbReference type="PROSITE" id="PS00165">
    <property type="entry name" value="DEHYDRATASE_SER_THR"/>
    <property type="match status" value="1"/>
</dbReference>
<keyword evidence="3 4" id="KW-0456">Lyase</keyword>
<feature type="modified residue" description="N6-(pyridoxal phosphate)lysine" evidence="4">
    <location>
        <position position="110"/>
    </location>
</feature>
<keyword evidence="7" id="KW-1185">Reference proteome</keyword>
<keyword evidence="2 4" id="KW-0663">Pyridoxal phosphate</keyword>
<dbReference type="InterPro" id="IPR036052">
    <property type="entry name" value="TrpB-like_PALP_sf"/>
</dbReference>
<dbReference type="SUPFAM" id="SSF53686">
    <property type="entry name" value="Tryptophan synthase beta subunit-like PLP-dependent enzymes"/>
    <property type="match status" value="1"/>
</dbReference>
<dbReference type="Proteomes" id="UP001500166">
    <property type="component" value="Unassembled WGS sequence"/>
</dbReference>
<dbReference type="PANTHER" id="PTHR48078:SF9">
    <property type="entry name" value="D-SERINE DEHYDRATASE"/>
    <property type="match status" value="1"/>
</dbReference>
<accession>A0ABP5JPJ9</accession>
<dbReference type="EC" id="4.3.1.18" evidence="4"/>
<evidence type="ECO:0000256" key="1">
    <source>
        <dbReference type="ARBA" id="ARBA00001933"/>
    </source>
</evidence>
<dbReference type="InterPro" id="IPR050147">
    <property type="entry name" value="Ser/Thr_Dehydratase"/>
</dbReference>
<evidence type="ECO:0000313" key="7">
    <source>
        <dbReference type="Proteomes" id="UP001500166"/>
    </source>
</evidence>
<name>A0ABP5JPJ9_9MICC</name>
<evidence type="ECO:0000259" key="5">
    <source>
        <dbReference type="Pfam" id="PF00291"/>
    </source>
</evidence>